<comment type="caution">
    <text evidence="1">The sequence shown here is derived from an EMBL/GenBank/DDBJ whole genome shotgun (WGS) entry which is preliminary data.</text>
</comment>
<dbReference type="AlphaFoldDB" id="A0A6G0THE4"/>
<accession>A0A6G0THE4</accession>
<sequence>MNSPYGLKFISFVNYWLHEKYSCCFIEKEPLIILHTPASPFRQQIGHVSISVDSFPISLSKTVIPFFLMDHLRQFLGHLPETFTSTFIHSFLIIFFKTLNNNDSYDCRHISALHNKHLKKHKRKIVYTNILDLPFLILNVDDILMPFEPSHSWVFLLIKPNAKNIINIANRLQSKSYQKYIEHNAL</sequence>
<dbReference type="EMBL" id="VYZN01000040">
    <property type="protein sequence ID" value="KAE9531954.1"/>
    <property type="molecule type" value="Genomic_DNA"/>
</dbReference>
<proteinExistence type="predicted"/>
<organism evidence="1 2">
    <name type="scientific">Aphis glycines</name>
    <name type="common">Soybean aphid</name>
    <dbReference type="NCBI Taxonomy" id="307491"/>
    <lineage>
        <taxon>Eukaryota</taxon>
        <taxon>Metazoa</taxon>
        <taxon>Ecdysozoa</taxon>
        <taxon>Arthropoda</taxon>
        <taxon>Hexapoda</taxon>
        <taxon>Insecta</taxon>
        <taxon>Pterygota</taxon>
        <taxon>Neoptera</taxon>
        <taxon>Paraneoptera</taxon>
        <taxon>Hemiptera</taxon>
        <taxon>Sternorrhyncha</taxon>
        <taxon>Aphidomorpha</taxon>
        <taxon>Aphidoidea</taxon>
        <taxon>Aphididae</taxon>
        <taxon>Aphidini</taxon>
        <taxon>Aphis</taxon>
        <taxon>Aphis</taxon>
    </lineage>
</organism>
<protein>
    <submittedName>
        <fullName evidence="1">Uncharacterized protein</fullName>
    </submittedName>
</protein>
<gene>
    <name evidence="1" type="ORF">AGLY_010156</name>
</gene>
<evidence type="ECO:0000313" key="1">
    <source>
        <dbReference type="EMBL" id="KAE9531954.1"/>
    </source>
</evidence>
<reference evidence="1 2" key="1">
    <citation type="submission" date="2019-08" db="EMBL/GenBank/DDBJ databases">
        <title>The genome of the soybean aphid Biotype 1, its phylome, world population structure and adaptation to the North American continent.</title>
        <authorList>
            <person name="Giordano R."/>
            <person name="Donthu R.K."/>
            <person name="Hernandez A.G."/>
            <person name="Wright C.L."/>
            <person name="Zimin A.V."/>
        </authorList>
    </citation>
    <scope>NUCLEOTIDE SEQUENCE [LARGE SCALE GENOMIC DNA]</scope>
    <source>
        <tissue evidence="1">Whole aphids</tissue>
    </source>
</reference>
<name>A0A6G0THE4_APHGL</name>
<dbReference type="Proteomes" id="UP000475862">
    <property type="component" value="Unassembled WGS sequence"/>
</dbReference>
<evidence type="ECO:0000313" key="2">
    <source>
        <dbReference type="Proteomes" id="UP000475862"/>
    </source>
</evidence>
<keyword evidence="2" id="KW-1185">Reference proteome</keyword>